<dbReference type="InterPro" id="IPR035396">
    <property type="entry name" value="Bac_rhamnosid6H"/>
</dbReference>
<dbReference type="Gene3D" id="2.60.120.260">
    <property type="entry name" value="Galactose-binding domain-like"/>
    <property type="match status" value="2"/>
</dbReference>
<name>A0ABS1KYF7_9BACT</name>
<dbReference type="EMBL" id="JAERRB010000011">
    <property type="protein sequence ID" value="MBL0744496.1"/>
    <property type="molecule type" value="Genomic_DNA"/>
</dbReference>
<dbReference type="InterPro" id="IPR013737">
    <property type="entry name" value="Bac_rhamnosid_N"/>
</dbReference>
<dbReference type="PIRSF" id="PIRSF010631">
    <property type="entry name" value="A-rhamnsds"/>
    <property type="match status" value="1"/>
</dbReference>
<protein>
    <recommendedName>
        <fullName evidence="2">alpha-L-rhamnosidase</fullName>
        <ecNumber evidence="2">3.2.1.40</ecNumber>
    </recommendedName>
</protein>
<keyword evidence="4" id="KW-0732">Signal</keyword>
<dbReference type="Pfam" id="PF17390">
    <property type="entry name" value="Bac_rhamnosid_C"/>
    <property type="match status" value="1"/>
</dbReference>
<dbReference type="Pfam" id="PF17389">
    <property type="entry name" value="Bac_rhamnosid6H"/>
    <property type="match status" value="1"/>
</dbReference>
<dbReference type="PANTHER" id="PTHR33307">
    <property type="entry name" value="ALPHA-RHAMNOSIDASE (EUROFUNG)"/>
    <property type="match status" value="1"/>
</dbReference>
<feature type="chain" id="PRO_5047052465" description="alpha-L-rhamnosidase" evidence="4">
    <location>
        <begin position="20"/>
        <end position="920"/>
    </location>
</feature>
<dbReference type="Pfam" id="PF25788">
    <property type="entry name" value="Ig_Rha78A_N"/>
    <property type="match status" value="1"/>
</dbReference>
<dbReference type="InterPro" id="IPR008902">
    <property type="entry name" value="Rhamnosid_concanavalin"/>
</dbReference>
<dbReference type="PANTHER" id="PTHR33307:SF6">
    <property type="entry name" value="ALPHA-RHAMNOSIDASE (EUROFUNG)-RELATED"/>
    <property type="match status" value="1"/>
</dbReference>
<comment type="caution">
    <text evidence="9">The sequence shown here is derived from an EMBL/GenBank/DDBJ whole genome shotgun (WGS) entry which is preliminary data.</text>
</comment>
<dbReference type="Gene3D" id="1.50.10.10">
    <property type="match status" value="1"/>
</dbReference>
<feature type="domain" description="Alpha-L-rhamnosidase C-terminal" evidence="8">
    <location>
        <begin position="809"/>
        <end position="881"/>
    </location>
</feature>
<evidence type="ECO:0000313" key="9">
    <source>
        <dbReference type="EMBL" id="MBL0744496.1"/>
    </source>
</evidence>
<proteinExistence type="predicted"/>
<evidence type="ECO:0000259" key="5">
    <source>
        <dbReference type="Pfam" id="PF05592"/>
    </source>
</evidence>
<dbReference type="Pfam" id="PF08531">
    <property type="entry name" value="Bac_rhamnosid_N"/>
    <property type="match status" value="1"/>
</dbReference>
<gene>
    <name evidence="9" type="ORF">JI741_24900</name>
</gene>
<dbReference type="EC" id="3.2.1.40" evidence="2"/>
<dbReference type="InterPro" id="IPR012341">
    <property type="entry name" value="6hp_glycosidase-like_sf"/>
</dbReference>
<evidence type="ECO:0000256" key="2">
    <source>
        <dbReference type="ARBA" id="ARBA00012652"/>
    </source>
</evidence>
<evidence type="ECO:0000256" key="4">
    <source>
        <dbReference type="SAM" id="SignalP"/>
    </source>
</evidence>
<evidence type="ECO:0000256" key="1">
    <source>
        <dbReference type="ARBA" id="ARBA00001445"/>
    </source>
</evidence>
<dbReference type="GO" id="GO:0016787">
    <property type="term" value="F:hydrolase activity"/>
    <property type="evidence" value="ECO:0007669"/>
    <property type="project" value="UniProtKB-KW"/>
</dbReference>
<dbReference type="Gene3D" id="2.60.420.10">
    <property type="entry name" value="Maltose phosphorylase, domain 3"/>
    <property type="match status" value="1"/>
</dbReference>
<accession>A0ABS1KYF7</accession>
<dbReference type="Gene3D" id="2.60.40.10">
    <property type="entry name" value="Immunoglobulins"/>
    <property type="match status" value="1"/>
</dbReference>
<dbReference type="RefSeq" id="WP_202014151.1">
    <property type="nucleotide sequence ID" value="NZ_JAERRB010000011.1"/>
</dbReference>
<dbReference type="SUPFAM" id="SSF48208">
    <property type="entry name" value="Six-hairpin glycosidases"/>
    <property type="match status" value="1"/>
</dbReference>
<dbReference type="InterPro" id="IPR035398">
    <property type="entry name" value="Bac_rhamnosid_C"/>
</dbReference>
<dbReference type="InterPro" id="IPR013783">
    <property type="entry name" value="Ig-like_fold"/>
</dbReference>
<feature type="domain" description="Alpha-L-rhamnosidase concanavalin-like" evidence="5">
    <location>
        <begin position="356"/>
        <end position="473"/>
    </location>
</feature>
<evidence type="ECO:0000259" key="7">
    <source>
        <dbReference type="Pfam" id="PF17389"/>
    </source>
</evidence>
<feature type="domain" description="Bacterial alpha-L-rhamnosidase N-terminal" evidence="6">
    <location>
        <begin position="177"/>
        <end position="346"/>
    </location>
</feature>
<organism evidence="9 10">
    <name type="scientific">Chryseolinea lacunae</name>
    <dbReference type="NCBI Taxonomy" id="2801331"/>
    <lineage>
        <taxon>Bacteria</taxon>
        <taxon>Pseudomonadati</taxon>
        <taxon>Bacteroidota</taxon>
        <taxon>Cytophagia</taxon>
        <taxon>Cytophagales</taxon>
        <taxon>Fulvivirgaceae</taxon>
        <taxon>Chryseolinea</taxon>
    </lineage>
</organism>
<comment type="catalytic activity">
    <reaction evidence="1">
        <text>Hydrolysis of terminal non-reducing alpha-L-rhamnose residues in alpha-L-rhamnosides.</text>
        <dbReference type="EC" id="3.2.1.40"/>
    </reaction>
</comment>
<dbReference type="Pfam" id="PF05592">
    <property type="entry name" value="Bac_rhamnosid"/>
    <property type="match status" value="1"/>
</dbReference>
<reference evidence="9 10" key="1">
    <citation type="submission" date="2021-01" db="EMBL/GenBank/DDBJ databases">
        <title>Chryseolinea sp. Jin1 Genome sequencing and assembly.</title>
        <authorList>
            <person name="Kim I."/>
        </authorList>
    </citation>
    <scope>NUCLEOTIDE SEQUENCE [LARGE SCALE GENOMIC DNA]</scope>
    <source>
        <strain evidence="9 10">Jin1</strain>
    </source>
</reference>
<sequence>MKKIILFVFALAVFGMAGAQTAVTTPAQLTCEYRTTPLGIETTTPRFGWTFNTALQNQSQSAYELVVTEGPSTSVAKVVWSSGKVHGDENIQQVYNGEPLKAFTRYYWKVKTYDAHDQPSAWSADTWFETAMLNPDDWKAQWIGDGSKPFVQDEDFYKDDPMPLFRKELNVKSTPVLARLYIAGVGYYEAYLNGHKVSDNMLDAGWTTYKKEVLYVSHDITPLLKPGSNVAGVMLGNGWWNPLPLRLFGRFNLRNAQQTGRPCVKAEIHVTYADGTTDVITTDDTWQTTPGPVLRNNVYLGEHHDARREVKNWNTTSPGGAWKNATLVTGPAGELHPQMQPPIKVTTVLKPIKILQVKPGLYIADMGQNFAGVARIKVKGKAGTKISLRYGEALMPDGTLNYLTTVAGQLKEIWRMNGGPGAPPTAWQQDSYTLKGSGIETWNPRFTFHGFRYVEISGWPGKPTVNDIEGLRMNTDLTPVGEFACSNDMFNAIHKAVQWTFLSNVFSVQSDCPGREKMGYGADMVVTANAYLYNYDMSQFYSKAVRDFADEQQPDGGITEIAPYTGIHDKGLGGESGPLGWQLAFPYLQKQLYEFYGDTRIIAAQYSRVQKQLAFLQDNAIDGLFHWDISDHVALDPKPEALSASAFYYHHAVLAAEFATILKKQADAEKYATLAKQIKTRIAEKYLVPNTGRFDNGTQSAQLFALWYDLSPEKEKTFQALMGEFARHKDHVSSGIFGVMMMFDVLRESGQNEVAYRIANQKDYPGWGFMLKEGATTLWESWEYPDNAPSQNHPMFGSIDEWFYRALLGINPLEPGFKKIQIKPQPAGDLTWAKGSFTSIHGKIVSDWKKVGDRFQLTVSIPANTAAEVWVPNKPGVQVREGGAPIDPQSGIKTLRNEGGYSVLSVPSGEYHFEGTDGKN</sequence>
<dbReference type="InterPro" id="IPR008928">
    <property type="entry name" value="6-hairpin_glycosidase_sf"/>
</dbReference>
<evidence type="ECO:0000313" key="10">
    <source>
        <dbReference type="Proteomes" id="UP000613030"/>
    </source>
</evidence>
<feature type="signal peptide" evidence="4">
    <location>
        <begin position="1"/>
        <end position="19"/>
    </location>
</feature>
<keyword evidence="10" id="KW-1185">Reference proteome</keyword>
<evidence type="ECO:0000259" key="6">
    <source>
        <dbReference type="Pfam" id="PF08531"/>
    </source>
</evidence>
<keyword evidence="3 9" id="KW-0378">Hydrolase</keyword>
<dbReference type="InterPro" id="IPR016007">
    <property type="entry name" value="Alpha_rhamnosid"/>
</dbReference>
<evidence type="ECO:0000256" key="3">
    <source>
        <dbReference type="ARBA" id="ARBA00022801"/>
    </source>
</evidence>
<evidence type="ECO:0000259" key="8">
    <source>
        <dbReference type="Pfam" id="PF17390"/>
    </source>
</evidence>
<feature type="domain" description="Alpha-L-rhamnosidase six-hairpin glycosidase" evidence="7">
    <location>
        <begin position="480"/>
        <end position="806"/>
    </location>
</feature>
<dbReference type="Proteomes" id="UP000613030">
    <property type="component" value="Unassembled WGS sequence"/>
</dbReference>